<keyword evidence="12" id="KW-0539">Nucleus</keyword>
<dbReference type="GO" id="GO:0000243">
    <property type="term" value="C:commitment complex"/>
    <property type="evidence" value="ECO:0007669"/>
    <property type="project" value="TreeGrafter"/>
</dbReference>
<dbReference type="InterPro" id="IPR059164">
    <property type="entry name" value="HAT_PRP39_C"/>
</dbReference>
<keyword evidence="18" id="KW-1185">Reference proteome</keyword>
<evidence type="ECO:0000256" key="14">
    <source>
        <dbReference type="ARBA" id="ARBA00038019"/>
    </source>
</evidence>
<keyword evidence="5" id="KW-0507">mRNA processing</keyword>
<keyword evidence="9" id="KW-1015">Disulfide bond</keyword>
<feature type="region of interest" description="Disordered" evidence="15">
    <location>
        <begin position="929"/>
        <end position="1058"/>
    </location>
</feature>
<dbReference type="Pfam" id="PF23241">
    <property type="entry name" value="HAT_PRP39_C"/>
    <property type="match status" value="1"/>
</dbReference>
<dbReference type="InterPro" id="IPR003107">
    <property type="entry name" value="HAT"/>
</dbReference>
<feature type="compositionally biased region" description="Basic and acidic residues" evidence="15">
    <location>
        <begin position="1201"/>
        <end position="1221"/>
    </location>
</feature>
<feature type="compositionally biased region" description="Polar residues" evidence="15">
    <location>
        <begin position="1019"/>
        <end position="1036"/>
    </location>
</feature>
<evidence type="ECO:0000313" key="18">
    <source>
        <dbReference type="Proteomes" id="UP000685013"/>
    </source>
</evidence>
<feature type="region of interest" description="Disordered" evidence="15">
    <location>
        <begin position="67"/>
        <end position="88"/>
    </location>
</feature>
<feature type="non-terminal residue" evidence="17">
    <location>
        <position position="1"/>
    </location>
</feature>
<dbReference type="GO" id="GO:0030627">
    <property type="term" value="F:pre-mRNA 5'-splice site binding"/>
    <property type="evidence" value="ECO:0007669"/>
    <property type="project" value="TreeGrafter"/>
</dbReference>
<dbReference type="FunFam" id="1.25.40.10:FF:000159">
    <property type="entry name" value="Tetratricopeptide repeat (TPR)-like superfamily protein"/>
    <property type="match status" value="1"/>
</dbReference>
<comment type="similarity">
    <text evidence="14">Belongs to the PRP39 family.</text>
</comment>
<evidence type="ECO:0000256" key="8">
    <source>
        <dbReference type="ARBA" id="ARBA00023136"/>
    </source>
</evidence>
<proteinExistence type="inferred from homology"/>
<dbReference type="Proteomes" id="UP000685013">
    <property type="component" value="Chromosome 13"/>
</dbReference>
<keyword evidence="11" id="KW-0508">mRNA splicing</keyword>
<evidence type="ECO:0000256" key="9">
    <source>
        <dbReference type="ARBA" id="ARBA00023157"/>
    </source>
</evidence>
<feature type="compositionally biased region" description="Polar residues" evidence="15">
    <location>
        <begin position="1190"/>
        <end position="1200"/>
    </location>
</feature>
<evidence type="ECO:0000256" key="5">
    <source>
        <dbReference type="ARBA" id="ARBA00022664"/>
    </source>
</evidence>
<dbReference type="SMART" id="SM00386">
    <property type="entry name" value="HAT"/>
    <property type="match status" value="5"/>
</dbReference>
<feature type="compositionally biased region" description="Polar residues" evidence="15">
    <location>
        <begin position="1046"/>
        <end position="1058"/>
    </location>
</feature>
<evidence type="ECO:0000256" key="13">
    <source>
        <dbReference type="ARBA" id="ARBA00023288"/>
    </source>
</evidence>
<dbReference type="EMBL" id="JAGKQH010000013">
    <property type="protein sequence ID" value="KAG6583926.1"/>
    <property type="molecule type" value="Genomic_DNA"/>
</dbReference>
<dbReference type="GO" id="GO:0009506">
    <property type="term" value="C:plasmodesma"/>
    <property type="evidence" value="ECO:0007669"/>
    <property type="project" value="UniProtKB-ARBA"/>
</dbReference>
<keyword evidence="7" id="KW-0677">Repeat</keyword>
<evidence type="ECO:0000256" key="1">
    <source>
        <dbReference type="ARBA" id="ARBA00004123"/>
    </source>
</evidence>
<feature type="compositionally biased region" description="Polar residues" evidence="15">
    <location>
        <begin position="935"/>
        <end position="944"/>
    </location>
</feature>
<evidence type="ECO:0000256" key="2">
    <source>
        <dbReference type="ARBA" id="ARBA00004609"/>
    </source>
</evidence>
<feature type="region of interest" description="Disordered" evidence="15">
    <location>
        <begin position="1185"/>
        <end position="1221"/>
    </location>
</feature>
<evidence type="ECO:0000256" key="3">
    <source>
        <dbReference type="ARBA" id="ARBA00022475"/>
    </source>
</evidence>
<dbReference type="GO" id="GO:0005886">
    <property type="term" value="C:plasma membrane"/>
    <property type="evidence" value="ECO:0007669"/>
    <property type="project" value="UniProtKB-SubCell"/>
</dbReference>
<keyword evidence="8" id="KW-0472">Membrane</keyword>
<evidence type="ECO:0000256" key="10">
    <source>
        <dbReference type="ARBA" id="ARBA00023180"/>
    </source>
</evidence>
<evidence type="ECO:0000259" key="16">
    <source>
        <dbReference type="SMART" id="SM00768"/>
    </source>
</evidence>
<evidence type="ECO:0000256" key="7">
    <source>
        <dbReference type="ARBA" id="ARBA00022737"/>
    </source>
</evidence>
<keyword evidence="10" id="KW-0325">Glycoprotein</keyword>
<evidence type="ECO:0000256" key="11">
    <source>
        <dbReference type="ARBA" id="ARBA00023187"/>
    </source>
</evidence>
<dbReference type="AlphaFoldDB" id="A0AAV6MMH5"/>
<keyword evidence="13" id="KW-0449">Lipoprotein</keyword>
<evidence type="ECO:0000256" key="12">
    <source>
        <dbReference type="ARBA" id="ARBA00023242"/>
    </source>
</evidence>
<sequence>MGINILRNLALFAIYTFLFFSGSSLAWKSRIQEEHQENVPLKNEEDRTIFSPLHFTQLVDSTIVNPTTTPGQSVPNSVKSNLKPTTGPGRSSGVSWCTASSAASPTALQVALDYACGYSGTDCSAIQPGGSCYEPNTVKDHASYAFNDYYQRNPVATSCDFGGTAQLVSTNPILCQTRAIAMANDLQLLNNSSTKAQPAESKSAVGLDESKLHEGVPKCGLNFDKWTSLISEIEMKHADVIEEISLVYDSFLSEFPLCHGYWRKYAAHKTRLCSVDKVIDVFEQAVQSATYSVGIWVDYCSFSISVFEDPADVRRLFKRAISFVGKDYLSYSLWDKYIEFELSQQQWDSLALIYIQTLRFPTKKLSYYHSSFRKLTDSLRENIQSDTGCNPSMPTELEALPNGEAPICCTDSELSSVIKDLLDLSIGTARYSALQKYVHAGEKLYDEAWQLEEKIIHFERKIRRTYFHVKQLDADQLKNWHSYLDFVEMYGDFDWAVKLYERCLIPCASYPEFWMRYVEFMEIKGGRELAMFALERATKTFLKRVPVIHLFNSRFKEQIRDLSGARAAFLPLDGELDSNFVENIILKANMEKRMGKSTAALNVYREALELALMKNKLDVLPSLYIHFSRLKHMITGRADAAIEVLIDGIRNVPLCKLLLEELINFVMVQGAPKLINLVDPIVANAISLKPDVSRGWSEQDREDISTLYLKAIDLCGTIHDVMRVWNRHIKLFPQSIRAMPYEDPTWTEALKMTKGGKQTLDSTVTNQPIKDGQFDLSTQLPLEENKQSLQGNQNFQNDQSSNGNEPISCLLGNRNNDTKRSAIDHIHSGEAEIGTEARVQQDSPKVSEHYGEGGNQVDLAPMPMDNSKEDEYGNALGQNLKNLSIGSLSLSPKNNDKIDVLPKASHEGEAPFENSMSSESVCNTDEGALIHNPQGVRSSGSIQISKEVASPSSSPSHDKPIHTQAPSQFHVGATGNRNWHHKHSAGNLHHDSQHRFQSHSRRRPHRTWQDSPRDYQGMRSGQTPDSQDYTSESIASQEPRVERSSQEYNQIQSAQQQNFPTIQSQLPSQGFQEKSQYITPNEEQYGYMQSGQAPHTYEQMWQYYYYQQQQQQQYFLQQQQLQQSQNFQQLQQSQNFQQQYNQQQLQMQQHYFQSQQQYPYHVQLQQQYHMQQQLQQTQQQQHLLGLQPQEVSQTDQQSFKQQEHQPEKMEEEQRQHMKQDS</sequence>
<feature type="domain" description="X8" evidence="16">
    <location>
        <begin position="95"/>
        <end position="177"/>
    </location>
</feature>
<comment type="caution">
    <text evidence="17">The sequence shown here is derived from an EMBL/GenBank/DDBJ whole genome shotgun (WGS) entry which is preliminary data.</text>
</comment>
<keyword evidence="6" id="KW-0732">Signal</keyword>
<organism evidence="17 18">
    <name type="scientific">Cucurbita argyrosperma subsp. sororia</name>
    <dbReference type="NCBI Taxonomy" id="37648"/>
    <lineage>
        <taxon>Eukaryota</taxon>
        <taxon>Viridiplantae</taxon>
        <taxon>Streptophyta</taxon>
        <taxon>Embryophyta</taxon>
        <taxon>Tracheophyta</taxon>
        <taxon>Spermatophyta</taxon>
        <taxon>Magnoliopsida</taxon>
        <taxon>eudicotyledons</taxon>
        <taxon>Gunneridae</taxon>
        <taxon>Pentapetalae</taxon>
        <taxon>rosids</taxon>
        <taxon>fabids</taxon>
        <taxon>Cucurbitales</taxon>
        <taxon>Cucurbitaceae</taxon>
        <taxon>Cucurbiteae</taxon>
        <taxon>Cucurbita</taxon>
    </lineage>
</organism>
<evidence type="ECO:0000256" key="6">
    <source>
        <dbReference type="ARBA" id="ARBA00022729"/>
    </source>
</evidence>
<dbReference type="SMART" id="SM00768">
    <property type="entry name" value="X8"/>
    <property type="match status" value="1"/>
</dbReference>
<dbReference type="GO" id="GO:0000395">
    <property type="term" value="P:mRNA 5'-splice site recognition"/>
    <property type="evidence" value="ECO:0007669"/>
    <property type="project" value="TreeGrafter"/>
</dbReference>
<comment type="subcellular location">
    <subcellularLocation>
        <location evidence="2">Cell membrane</location>
        <topology evidence="2">Lipid-anchor</topology>
        <topology evidence="2">GPI-anchor</topology>
    </subcellularLocation>
    <subcellularLocation>
        <location evidence="1">Nucleus</location>
    </subcellularLocation>
</comment>
<dbReference type="GO" id="GO:0098552">
    <property type="term" value="C:side of membrane"/>
    <property type="evidence" value="ECO:0007669"/>
    <property type="project" value="UniProtKB-KW"/>
</dbReference>
<feature type="compositionally biased region" description="Basic residues" evidence="15">
    <location>
        <begin position="996"/>
        <end position="1006"/>
    </location>
</feature>
<keyword evidence="4" id="KW-0336">GPI-anchor</keyword>
<gene>
    <name evidence="17" type="primary">prpf39</name>
    <name evidence="17" type="ORF">SDJN03_19858</name>
</gene>
<name>A0AAV6MMH5_9ROSI</name>
<feature type="region of interest" description="Disordered" evidence="15">
    <location>
        <begin position="836"/>
        <end position="866"/>
    </location>
</feature>
<feature type="compositionally biased region" description="Polar residues" evidence="15">
    <location>
        <begin position="792"/>
        <end position="805"/>
    </location>
</feature>
<reference evidence="17 18" key="1">
    <citation type="journal article" date="2021" name="Hortic Res">
        <title>The domestication of Cucurbita argyrosperma as revealed by the genome of its wild relative.</title>
        <authorList>
            <person name="Barrera-Redondo J."/>
            <person name="Sanchez-de la Vega G."/>
            <person name="Aguirre-Liguori J.A."/>
            <person name="Castellanos-Morales G."/>
            <person name="Gutierrez-Guerrero Y.T."/>
            <person name="Aguirre-Dugua X."/>
            <person name="Aguirre-Planter E."/>
            <person name="Tenaillon M.I."/>
            <person name="Lira-Saade R."/>
            <person name="Eguiarte L.E."/>
        </authorList>
    </citation>
    <scope>NUCLEOTIDE SEQUENCE [LARGE SCALE GENOMIC DNA]</scope>
    <source>
        <strain evidence="17">JBR-2021</strain>
    </source>
</reference>
<dbReference type="GO" id="GO:0071004">
    <property type="term" value="C:U2-type prespliceosome"/>
    <property type="evidence" value="ECO:0007669"/>
    <property type="project" value="TreeGrafter"/>
</dbReference>
<evidence type="ECO:0000256" key="4">
    <source>
        <dbReference type="ARBA" id="ARBA00022622"/>
    </source>
</evidence>
<evidence type="ECO:0000313" key="17">
    <source>
        <dbReference type="EMBL" id="KAG6583926.1"/>
    </source>
</evidence>
<dbReference type="PANTHER" id="PTHR17204">
    <property type="entry name" value="PRE-MRNA PROCESSING PROTEIN PRP39-RELATED"/>
    <property type="match status" value="1"/>
</dbReference>
<keyword evidence="3" id="KW-1003">Cell membrane</keyword>
<dbReference type="PANTHER" id="PTHR17204:SF26">
    <property type="entry name" value="PRE-MRNA-PROCESSING FACTOR 39-2"/>
    <property type="match status" value="1"/>
</dbReference>
<dbReference type="FunFam" id="1.25.40.10:FF:000064">
    <property type="entry name" value="Putative pre-mrna-processing factor 39"/>
    <property type="match status" value="1"/>
</dbReference>
<dbReference type="FunFam" id="1.20.58.1040:FF:000001">
    <property type="entry name" value="Glucan endo-1,3-beta-glucosidase 4"/>
    <property type="match status" value="1"/>
</dbReference>
<dbReference type="Pfam" id="PF07983">
    <property type="entry name" value="X8"/>
    <property type="match status" value="1"/>
</dbReference>
<dbReference type="Pfam" id="PF23240">
    <property type="entry name" value="HAT_PRP39_N"/>
    <property type="match status" value="1"/>
</dbReference>
<dbReference type="GO" id="GO:0005685">
    <property type="term" value="C:U1 snRNP"/>
    <property type="evidence" value="ECO:0007669"/>
    <property type="project" value="TreeGrafter"/>
</dbReference>
<feature type="region of interest" description="Disordered" evidence="15">
    <location>
        <begin position="792"/>
        <end position="816"/>
    </location>
</feature>
<evidence type="ECO:0000256" key="15">
    <source>
        <dbReference type="SAM" id="MobiDB-lite"/>
    </source>
</evidence>
<protein>
    <submittedName>
        <fullName evidence="17">Pre-mRNA-processing factor 39</fullName>
    </submittedName>
</protein>
<accession>A0AAV6MMH5</accession>
<dbReference type="InterPro" id="IPR012946">
    <property type="entry name" value="X8"/>
</dbReference>